<dbReference type="GO" id="GO:0004414">
    <property type="term" value="F:homoserine O-acetyltransferase activity"/>
    <property type="evidence" value="ECO:0007669"/>
    <property type="project" value="TreeGrafter"/>
</dbReference>
<dbReference type="PANTHER" id="PTHR32268:SF11">
    <property type="entry name" value="HOMOSERINE O-ACETYLTRANSFERASE"/>
    <property type="match status" value="1"/>
</dbReference>
<dbReference type="Gene3D" id="1.10.1740.110">
    <property type="match status" value="1"/>
</dbReference>
<feature type="compositionally biased region" description="Polar residues" evidence="1">
    <location>
        <begin position="157"/>
        <end position="172"/>
    </location>
</feature>
<dbReference type="Proteomes" id="UP000623467">
    <property type="component" value="Unassembled WGS sequence"/>
</dbReference>
<protein>
    <submittedName>
        <fullName evidence="2">Homoserine O-acetyltransferase</fullName>
    </submittedName>
</protein>
<sequence length="336" mass="37072">MVYPRCISWGEAQRQSIYTDPAYEDGFYITQSTSGLAAARMYALLISAIVIKYEAYPDYGKTSYLYIVRCTTYTIFYKVLRCSPQPAAGKRVLSAVVRVIYTSVRVTDIAFLHCHSAGSLSTLYSRLYSPVPTLLTSRSRVSIEIRFGRPVEAKALPQTTAPTTPGSPSLSPKSPEKAVAALHDGRHKTVPETTFFGPVQPACTQKLDMHDVARGRTTYPDDHEDCAEIPSILATLPPRALVISVTSDELFTPSEQHELAAHIPSAELVTIDSPDGHGGFLLEFAQINGQILRFLRRELQELYTDAEEDADLIANATTFEVKHTSIFGEAQADFTN</sequence>
<dbReference type="AlphaFoldDB" id="A0A8H6Y2I8"/>
<dbReference type="SUPFAM" id="SSF53474">
    <property type="entry name" value="alpha/beta-Hydrolases"/>
    <property type="match status" value="1"/>
</dbReference>
<dbReference type="InterPro" id="IPR029058">
    <property type="entry name" value="AB_hydrolase_fold"/>
</dbReference>
<gene>
    <name evidence="2" type="ORF">MSAN_01616800</name>
</gene>
<keyword evidence="2" id="KW-0808">Transferase</keyword>
<dbReference type="GO" id="GO:0009092">
    <property type="term" value="P:homoserine metabolic process"/>
    <property type="evidence" value="ECO:0007669"/>
    <property type="project" value="TreeGrafter"/>
</dbReference>
<dbReference type="EMBL" id="JACAZH010000014">
    <property type="protein sequence ID" value="KAF7350570.1"/>
    <property type="molecule type" value="Genomic_DNA"/>
</dbReference>
<dbReference type="InterPro" id="IPR008220">
    <property type="entry name" value="HAT_MetX-like"/>
</dbReference>
<feature type="region of interest" description="Disordered" evidence="1">
    <location>
        <begin position="154"/>
        <end position="178"/>
    </location>
</feature>
<keyword evidence="3" id="KW-1185">Reference proteome</keyword>
<dbReference type="GO" id="GO:0009086">
    <property type="term" value="P:methionine biosynthetic process"/>
    <property type="evidence" value="ECO:0007669"/>
    <property type="project" value="TreeGrafter"/>
</dbReference>
<dbReference type="OrthoDB" id="191364at2759"/>
<evidence type="ECO:0000313" key="3">
    <source>
        <dbReference type="Proteomes" id="UP000623467"/>
    </source>
</evidence>
<organism evidence="2 3">
    <name type="scientific">Mycena sanguinolenta</name>
    <dbReference type="NCBI Taxonomy" id="230812"/>
    <lineage>
        <taxon>Eukaryota</taxon>
        <taxon>Fungi</taxon>
        <taxon>Dikarya</taxon>
        <taxon>Basidiomycota</taxon>
        <taxon>Agaricomycotina</taxon>
        <taxon>Agaricomycetes</taxon>
        <taxon>Agaricomycetidae</taxon>
        <taxon>Agaricales</taxon>
        <taxon>Marasmiineae</taxon>
        <taxon>Mycenaceae</taxon>
        <taxon>Mycena</taxon>
    </lineage>
</organism>
<evidence type="ECO:0000256" key="1">
    <source>
        <dbReference type="SAM" id="MobiDB-lite"/>
    </source>
</evidence>
<accession>A0A8H6Y2I8</accession>
<name>A0A8H6Y2I8_9AGAR</name>
<reference evidence="2" key="1">
    <citation type="submission" date="2020-05" db="EMBL/GenBank/DDBJ databases">
        <title>Mycena genomes resolve the evolution of fungal bioluminescence.</title>
        <authorList>
            <person name="Tsai I.J."/>
        </authorList>
    </citation>
    <scope>NUCLEOTIDE SEQUENCE</scope>
    <source>
        <strain evidence="2">160909Yilan</strain>
    </source>
</reference>
<evidence type="ECO:0000313" key="2">
    <source>
        <dbReference type="EMBL" id="KAF7350570.1"/>
    </source>
</evidence>
<dbReference type="Gene3D" id="3.40.50.1820">
    <property type="entry name" value="alpha/beta hydrolase"/>
    <property type="match status" value="1"/>
</dbReference>
<proteinExistence type="predicted"/>
<dbReference type="PANTHER" id="PTHR32268">
    <property type="entry name" value="HOMOSERINE O-ACETYLTRANSFERASE"/>
    <property type="match status" value="1"/>
</dbReference>
<comment type="caution">
    <text evidence="2">The sequence shown here is derived from an EMBL/GenBank/DDBJ whole genome shotgun (WGS) entry which is preliminary data.</text>
</comment>